<name>A0A4Y2J9X1_ARAVE</name>
<keyword evidence="3" id="KW-1185">Reference proteome</keyword>
<feature type="region of interest" description="Disordered" evidence="1">
    <location>
        <begin position="1"/>
        <end position="48"/>
    </location>
</feature>
<dbReference type="EMBL" id="BGPR01003289">
    <property type="protein sequence ID" value="GBM86128.1"/>
    <property type="molecule type" value="Genomic_DNA"/>
</dbReference>
<organism evidence="2 3">
    <name type="scientific">Araneus ventricosus</name>
    <name type="common">Orbweaver spider</name>
    <name type="synonym">Epeira ventricosa</name>
    <dbReference type="NCBI Taxonomy" id="182803"/>
    <lineage>
        <taxon>Eukaryota</taxon>
        <taxon>Metazoa</taxon>
        <taxon>Ecdysozoa</taxon>
        <taxon>Arthropoda</taxon>
        <taxon>Chelicerata</taxon>
        <taxon>Arachnida</taxon>
        <taxon>Araneae</taxon>
        <taxon>Araneomorphae</taxon>
        <taxon>Entelegynae</taxon>
        <taxon>Araneoidea</taxon>
        <taxon>Araneidae</taxon>
        <taxon>Araneus</taxon>
    </lineage>
</organism>
<evidence type="ECO:0000256" key="1">
    <source>
        <dbReference type="SAM" id="MobiDB-lite"/>
    </source>
</evidence>
<sequence length="90" mass="10066">MSRFEATRGPYWKGPRNFEPRSDNEDDTLSGISSPNFPSTPAGGRFTHDVRFSVHQTHKHGGSSAESSFERVTLWTRSRDLPLGHHGLVS</sequence>
<accession>A0A4Y2J9X1</accession>
<dbReference type="Proteomes" id="UP000499080">
    <property type="component" value="Unassembled WGS sequence"/>
</dbReference>
<feature type="compositionally biased region" description="Polar residues" evidence="1">
    <location>
        <begin position="30"/>
        <end position="39"/>
    </location>
</feature>
<proteinExistence type="predicted"/>
<evidence type="ECO:0000313" key="3">
    <source>
        <dbReference type="Proteomes" id="UP000499080"/>
    </source>
</evidence>
<comment type="caution">
    <text evidence="2">The sequence shown here is derived from an EMBL/GenBank/DDBJ whole genome shotgun (WGS) entry which is preliminary data.</text>
</comment>
<protein>
    <submittedName>
        <fullName evidence="2">Uncharacterized protein</fullName>
    </submittedName>
</protein>
<evidence type="ECO:0000313" key="2">
    <source>
        <dbReference type="EMBL" id="GBM86128.1"/>
    </source>
</evidence>
<reference evidence="2 3" key="1">
    <citation type="journal article" date="2019" name="Sci. Rep.">
        <title>Orb-weaving spider Araneus ventricosus genome elucidates the spidroin gene catalogue.</title>
        <authorList>
            <person name="Kono N."/>
            <person name="Nakamura H."/>
            <person name="Ohtoshi R."/>
            <person name="Moran D.A.P."/>
            <person name="Shinohara A."/>
            <person name="Yoshida Y."/>
            <person name="Fujiwara M."/>
            <person name="Mori M."/>
            <person name="Tomita M."/>
            <person name="Arakawa K."/>
        </authorList>
    </citation>
    <scope>NUCLEOTIDE SEQUENCE [LARGE SCALE GENOMIC DNA]</scope>
</reference>
<gene>
    <name evidence="2" type="ORF">AVEN_75403_1</name>
</gene>
<dbReference type="AlphaFoldDB" id="A0A4Y2J9X1"/>